<accession>A0A7W8UP40</accession>
<proteinExistence type="predicted"/>
<comment type="caution">
    <text evidence="1">The sequence shown here is derived from an EMBL/GenBank/DDBJ whole genome shotgun (WGS) entry which is preliminary data.</text>
</comment>
<name>A0A7W8UP40_9HYPH</name>
<reference evidence="1 2" key="1">
    <citation type="submission" date="2020-08" db="EMBL/GenBank/DDBJ databases">
        <title>Genomic Encyclopedia of Type Strains, Phase IV (KMG-V): Genome sequencing to study the core and pangenomes of soil and plant-associated prokaryotes.</title>
        <authorList>
            <person name="Whitman W."/>
        </authorList>
    </citation>
    <scope>NUCLEOTIDE SEQUENCE [LARGE SCALE GENOMIC DNA]</scope>
    <source>
        <strain evidence="1 2">SEMIA 4034</strain>
    </source>
</reference>
<dbReference type="Proteomes" id="UP000528824">
    <property type="component" value="Unassembled WGS sequence"/>
</dbReference>
<evidence type="ECO:0000313" key="1">
    <source>
        <dbReference type="EMBL" id="MBB5561581.1"/>
    </source>
</evidence>
<dbReference type="AlphaFoldDB" id="A0A7W8UP40"/>
<keyword evidence="2" id="KW-1185">Reference proteome</keyword>
<sequence length="105" mass="11397">MRNSGGFAGLSAAHRLSRLDPTLRVANSEAGIVARVRPTPIPASSSTCRTKLPRMISSKAFRPPAWFSPGTVIIQPAAYIRGVADCLQAPVRLCRPSLLRCRRSR</sequence>
<organism evidence="1 2">
    <name type="scientific">Rhizobium lentis</name>
    <dbReference type="NCBI Taxonomy" id="1138194"/>
    <lineage>
        <taxon>Bacteria</taxon>
        <taxon>Pseudomonadati</taxon>
        <taxon>Pseudomonadota</taxon>
        <taxon>Alphaproteobacteria</taxon>
        <taxon>Hyphomicrobiales</taxon>
        <taxon>Rhizobiaceae</taxon>
        <taxon>Rhizobium/Agrobacterium group</taxon>
        <taxon>Rhizobium</taxon>
    </lineage>
</organism>
<protein>
    <submittedName>
        <fullName evidence="1">Uncharacterized protein</fullName>
    </submittedName>
</protein>
<evidence type="ECO:0000313" key="2">
    <source>
        <dbReference type="Proteomes" id="UP000528824"/>
    </source>
</evidence>
<gene>
    <name evidence="1" type="ORF">GGI59_003257</name>
</gene>
<dbReference type="EMBL" id="JACHBC010000006">
    <property type="protein sequence ID" value="MBB5561581.1"/>
    <property type="molecule type" value="Genomic_DNA"/>
</dbReference>